<feature type="domain" description="ABC transporter" evidence="10">
    <location>
        <begin position="458"/>
        <end position="710"/>
    </location>
</feature>
<dbReference type="InterPro" id="IPR036640">
    <property type="entry name" value="ABC1_TM_sf"/>
</dbReference>
<dbReference type="PROSITE" id="PS00211">
    <property type="entry name" value="ABC_TRANSPORTER_1"/>
    <property type="match status" value="1"/>
</dbReference>
<feature type="compositionally biased region" description="Basic residues" evidence="8">
    <location>
        <begin position="34"/>
        <end position="43"/>
    </location>
</feature>
<evidence type="ECO:0000256" key="7">
    <source>
        <dbReference type="ARBA" id="ARBA00023136"/>
    </source>
</evidence>
<feature type="domain" description="ABC transmembrane type-1" evidence="11">
    <location>
        <begin position="93"/>
        <end position="376"/>
    </location>
</feature>
<dbReference type="PROSITE" id="PS50893">
    <property type="entry name" value="ABC_TRANSPORTER_2"/>
    <property type="match status" value="1"/>
</dbReference>
<dbReference type="Gene3D" id="1.20.1560.10">
    <property type="entry name" value="ABC transporter type 1, transmembrane domain"/>
    <property type="match status" value="1"/>
</dbReference>
<proteinExistence type="inferred from homology"/>
<keyword evidence="4" id="KW-0547">Nucleotide-binding</keyword>
<evidence type="ECO:0000313" key="13">
    <source>
        <dbReference type="Proteomes" id="UP000824890"/>
    </source>
</evidence>
<evidence type="ECO:0000256" key="6">
    <source>
        <dbReference type="ARBA" id="ARBA00022989"/>
    </source>
</evidence>
<reference evidence="12 13" key="1">
    <citation type="submission" date="2021-05" db="EMBL/GenBank/DDBJ databases">
        <title>Genome Assembly of Synthetic Allotetraploid Brassica napus Reveals Homoeologous Exchanges between Subgenomes.</title>
        <authorList>
            <person name="Davis J.T."/>
        </authorList>
    </citation>
    <scope>NUCLEOTIDE SEQUENCE [LARGE SCALE GENOMIC DNA]</scope>
    <source>
        <strain evidence="13">cv. Da-Ae</strain>
        <tissue evidence="12">Seedling</tissue>
    </source>
</reference>
<evidence type="ECO:0000256" key="2">
    <source>
        <dbReference type="ARBA" id="ARBA00022448"/>
    </source>
</evidence>
<keyword evidence="2" id="KW-0813">Transport</keyword>
<dbReference type="InterPro" id="IPR003439">
    <property type="entry name" value="ABC_transporter-like_ATP-bd"/>
</dbReference>
<gene>
    <name evidence="12" type="ORF">HID58_042208</name>
</gene>
<dbReference type="SUPFAM" id="SSF52540">
    <property type="entry name" value="P-loop containing nucleoside triphosphate hydrolases"/>
    <property type="match status" value="1"/>
</dbReference>
<evidence type="ECO:0000256" key="9">
    <source>
        <dbReference type="SAM" id="Phobius"/>
    </source>
</evidence>
<dbReference type="SMART" id="SM00382">
    <property type="entry name" value="AAA"/>
    <property type="match status" value="1"/>
</dbReference>
<name>A0ABQ8BD09_BRANA</name>
<feature type="transmembrane region" description="Helical" evidence="9">
    <location>
        <begin position="92"/>
        <end position="112"/>
    </location>
</feature>
<accession>A0ABQ8BD09</accession>
<dbReference type="EMBL" id="JAGKQM010000011">
    <property type="protein sequence ID" value="KAH0902705.1"/>
    <property type="molecule type" value="Genomic_DNA"/>
</dbReference>
<dbReference type="InterPro" id="IPR027417">
    <property type="entry name" value="P-loop_NTPase"/>
</dbReference>
<organism evidence="12 13">
    <name type="scientific">Brassica napus</name>
    <name type="common">Rape</name>
    <dbReference type="NCBI Taxonomy" id="3708"/>
    <lineage>
        <taxon>Eukaryota</taxon>
        <taxon>Viridiplantae</taxon>
        <taxon>Streptophyta</taxon>
        <taxon>Embryophyta</taxon>
        <taxon>Tracheophyta</taxon>
        <taxon>Spermatophyta</taxon>
        <taxon>Magnoliopsida</taxon>
        <taxon>eudicotyledons</taxon>
        <taxon>Gunneridae</taxon>
        <taxon>Pentapetalae</taxon>
        <taxon>rosids</taxon>
        <taxon>malvids</taxon>
        <taxon>Brassicales</taxon>
        <taxon>Brassicaceae</taxon>
        <taxon>Brassiceae</taxon>
        <taxon>Brassica</taxon>
    </lineage>
</organism>
<evidence type="ECO:0000313" key="12">
    <source>
        <dbReference type="EMBL" id="KAH0902705.1"/>
    </source>
</evidence>
<dbReference type="PANTHER" id="PTHR11384">
    <property type="entry name" value="ATP-BINDING CASSETTE, SUB-FAMILY D MEMBER"/>
    <property type="match status" value="1"/>
</dbReference>
<evidence type="ECO:0000256" key="1">
    <source>
        <dbReference type="ARBA" id="ARBA00008575"/>
    </source>
</evidence>
<evidence type="ECO:0000259" key="10">
    <source>
        <dbReference type="PROSITE" id="PS50893"/>
    </source>
</evidence>
<dbReference type="Gene3D" id="3.40.50.300">
    <property type="entry name" value="P-loop containing nucleotide triphosphate hydrolases"/>
    <property type="match status" value="1"/>
</dbReference>
<dbReference type="PROSITE" id="PS50929">
    <property type="entry name" value="ABC_TM1F"/>
    <property type="match status" value="1"/>
</dbReference>
<evidence type="ECO:0000256" key="8">
    <source>
        <dbReference type="SAM" id="MobiDB-lite"/>
    </source>
</evidence>
<dbReference type="InterPro" id="IPR017871">
    <property type="entry name" value="ABC_transporter-like_CS"/>
</dbReference>
<dbReference type="InterPro" id="IPR011527">
    <property type="entry name" value="ABC1_TM_dom"/>
</dbReference>
<keyword evidence="6 9" id="KW-1133">Transmembrane helix</keyword>
<dbReference type="CDD" id="cd03223">
    <property type="entry name" value="ABCD_peroxisomal_ALDP"/>
    <property type="match status" value="1"/>
</dbReference>
<dbReference type="Proteomes" id="UP000824890">
    <property type="component" value="Unassembled WGS sequence"/>
</dbReference>
<evidence type="ECO:0000256" key="3">
    <source>
        <dbReference type="ARBA" id="ARBA00022692"/>
    </source>
</evidence>
<keyword evidence="7 9" id="KW-0472">Membrane</keyword>
<feature type="transmembrane region" description="Helical" evidence="9">
    <location>
        <begin position="205"/>
        <end position="227"/>
    </location>
</feature>
<evidence type="ECO:0008006" key="14">
    <source>
        <dbReference type="Google" id="ProtNLM"/>
    </source>
</evidence>
<sequence>MILITAPPFPTPCSHLRHLHVPPRPPLRHESTTHRSKSSRFRRSVSAASSLLPQPPRNPDKASELRALWKRFWKVAAPYWFSEDKDQARLRLAAVFALTLATTGISVGFNFLGRDFYNALSNKDQEQFTKQLLYYLCGFAGGIPFFVLRDYAKETLSLRWRSWMTKHYLQRYLKDQTFYKIQSQSMIDNPDQRIVDDLSSFTSTALSFSLTLFSATIDLISFSNILFTIYPPLFLLLLLYSLGGTAISLFLGKGLVNLNFMQEKKEADFRYNLVRVRENAESIAFYGGEQNEMQLLLDRFRSAFDNLTELLIASRNLEFFTDGYRYLIQILPAALVAPMFFSGKIEFGVINQSVSAFNHILGDFSLVVYQFQAISAFSAVIDRLGNKTLFLHLGIISLFTHQRLVYNSGEFDDLLDNNITSHTMDEIELTYQSAERSSLLVDSNGSSLQSRPENQKLLEIQELTLQTPTNGTTLVHNLTAHIYDKDHLLIMGPSGSGKTSLLRAMAGLWRSGKGRITFYLNPQTLENSVNTSPGDVLFLPQRPYMVLGTLRQQLLYPAWTTTTTMDGGSERDDGMDELKKPTTDDLMRTLKNVRLGHIVDRFGGLDSFHEWSSVLSLGEQQRLAFARLLLCQPKLALLDESTSALDEANEAHLYQQIQSAGITYISIGHRQTLTKFHNKILHFSTADPKSIERNWRIEDVNAKEDSLLNQ</sequence>
<dbReference type="InterPro" id="IPR003593">
    <property type="entry name" value="AAA+_ATPase"/>
</dbReference>
<keyword evidence="13" id="KW-1185">Reference proteome</keyword>
<comment type="caution">
    <text evidence="12">The sequence shown here is derived from an EMBL/GenBank/DDBJ whole genome shotgun (WGS) entry which is preliminary data.</text>
</comment>
<evidence type="ECO:0000256" key="5">
    <source>
        <dbReference type="ARBA" id="ARBA00022840"/>
    </source>
</evidence>
<keyword evidence="3 9" id="KW-0812">Transmembrane</keyword>
<dbReference type="SUPFAM" id="SSF90123">
    <property type="entry name" value="ABC transporter transmembrane region"/>
    <property type="match status" value="1"/>
</dbReference>
<evidence type="ECO:0000259" key="11">
    <source>
        <dbReference type="PROSITE" id="PS50929"/>
    </source>
</evidence>
<comment type="similarity">
    <text evidence="1">Belongs to the ABC transporter superfamily. ABCD family. Peroxisomal fatty acyl CoA transporter (TC 3.A.1.203) subfamily.</text>
</comment>
<dbReference type="InterPro" id="IPR050835">
    <property type="entry name" value="ABC_transporter_sub-D"/>
</dbReference>
<protein>
    <recommendedName>
        <fullName evidence="14">ABC transporter D family member 2, chloroplastic</fullName>
    </recommendedName>
</protein>
<evidence type="ECO:0000256" key="4">
    <source>
        <dbReference type="ARBA" id="ARBA00022741"/>
    </source>
</evidence>
<dbReference type="Pfam" id="PF00005">
    <property type="entry name" value="ABC_tran"/>
    <property type="match status" value="1"/>
</dbReference>
<dbReference type="Pfam" id="PF06472">
    <property type="entry name" value="ABC_membrane_2"/>
    <property type="match status" value="1"/>
</dbReference>
<feature type="transmembrane region" description="Helical" evidence="9">
    <location>
        <begin position="132"/>
        <end position="152"/>
    </location>
</feature>
<feature type="transmembrane region" description="Helical" evidence="9">
    <location>
        <begin position="233"/>
        <end position="256"/>
    </location>
</feature>
<keyword evidence="5" id="KW-0067">ATP-binding</keyword>
<dbReference type="PANTHER" id="PTHR11384:SF59">
    <property type="entry name" value="LYSOSOMAL COBALAMIN TRANSPORTER ABCD4"/>
    <property type="match status" value="1"/>
</dbReference>
<feature type="region of interest" description="Disordered" evidence="8">
    <location>
        <begin position="15"/>
        <end position="60"/>
    </location>
</feature>